<feature type="compositionally biased region" description="Acidic residues" evidence="1">
    <location>
        <begin position="140"/>
        <end position="149"/>
    </location>
</feature>
<organism evidence="2 3">
    <name type="scientific">Antrodiella citrinella</name>
    <dbReference type="NCBI Taxonomy" id="2447956"/>
    <lineage>
        <taxon>Eukaryota</taxon>
        <taxon>Fungi</taxon>
        <taxon>Dikarya</taxon>
        <taxon>Basidiomycota</taxon>
        <taxon>Agaricomycotina</taxon>
        <taxon>Agaricomycetes</taxon>
        <taxon>Polyporales</taxon>
        <taxon>Steccherinaceae</taxon>
        <taxon>Antrodiella</taxon>
    </lineage>
</organism>
<name>A0A4S4M867_9APHY</name>
<dbReference type="EMBL" id="SGPM01000477">
    <property type="protein sequence ID" value="THH20768.1"/>
    <property type="molecule type" value="Genomic_DNA"/>
</dbReference>
<dbReference type="Proteomes" id="UP000308730">
    <property type="component" value="Unassembled WGS sequence"/>
</dbReference>
<feature type="compositionally biased region" description="Low complexity" evidence="1">
    <location>
        <begin position="24"/>
        <end position="34"/>
    </location>
</feature>
<accession>A0A4S4M867</accession>
<feature type="compositionally biased region" description="Low complexity" evidence="1">
    <location>
        <begin position="51"/>
        <end position="68"/>
    </location>
</feature>
<gene>
    <name evidence="2" type="ORF">EUX98_g8516</name>
</gene>
<evidence type="ECO:0000313" key="3">
    <source>
        <dbReference type="Proteomes" id="UP000308730"/>
    </source>
</evidence>
<keyword evidence="3" id="KW-1185">Reference proteome</keyword>
<evidence type="ECO:0000256" key="1">
    <source>
        <dbReference type="SAM" id="MobiDB-lite"/>
    </source>
</evidence>
<comment type="caution">
    <text evidence="2">The sequence shown here is derived from an EMBL/GenBank/DDBJ whole genome shotgun (WGS) entry which is preliminary data.</text>
</comment>
<proteinExistence type="predicted"/>
<feature type="region of interest" description="Disordered" evidence="1">
    <location>
        <begin position="1"/>
        <end position="76"/>
    </location>
</feature>
<dbReference type="AlphaFoldDB" id="A0A4S4M867"/>
<feature type="region of interest" description="Disordered" evidence="1">
    <location>
        <begin position="100"/>
        <end position="152"/>
    </location>
</feature>
<feature type="compositionally biased region" description="Acidic residues" evidence="1">
    <location>
        <begin position="121"/>
        <end position="131"/>
    </location>
</feature>
<reference evidence="2 3" key="1">
    <citation type="submission" date="2019-02" db="EMBL/GenBank/DDBJ databases">
        <title>Genome sequencing of the rare red list fungi Antrodiella citrinella (Flaviporus citrinellus).</title>
        <authorList>
            <person name="Buettner E."/>
            <person name="Kellner H."/>
        </authorList>
    </citation>
    <scope>NUCLEOTIDE SEQUENCE [LARGE SCALE GENOMIC DNA]</scope>
    <source>
        <strain evidence="2 3">DSM 108506</strain>
    </source>
</reference>
<evidence type="ECO:0000313" key="2">
    <source>
        <dbReference type="EMBL" id="THH20768.1"/>
    </source>
</evidence>
<dbReference type="OrthoDB" id="3250555at2759"/>
<sequence length="907" mass="99792">MISSRGSESDNCGGPARVSTPYPSSNGVSPSRSSKGGSFGSDELDGVVEIPVSSSPATSPTAVVTTPPEDVSQDFDRGVLGPVKIVAQVTSTVCGDVSENEDSVLTRETHSYAPAKQPLSDDIEHEDDDESSGGTGSESWIEDYNDTEPELSGSELEFLRGLDTRLIRILEQRSRIQALPPDENISPYSRDLRARAAGLPAISFGEISSDCASDDLLLAAHSSEPPDLTVCASAITVVQSEPRSPSASDTATNEYPSSAPSGTHLLLDPIPLCKDDQGLHTPELQEAATATPLAPKKALRHIHLPGPREQPPRISLPTRSQSLDSVSLAQNAITSDVFMVGPPSMQKEEELRAYSQVSSSKRAVPELTDEVEPKRPKLSFHGGRSQMTMQPRPSHIHPSLLFSGKFATRRASLRKAASLRSEVSVEELDEEVHIKPEPDVETSLHRLSISPIKYAQHSGVRSSLYPPTQPVTPMPLSSRDKFRAEVADQVKSPDSLLDPLPCIAPPPYPDIPRAPANEEEVAEHRLAMMISKEQEQRRADGLILINAPVANGSPDMKTEDTSSCDLDEIDEAMDEEETQDDTAYKINSSRNVSTEIDEVEIDCDNDEAVILDWSLLETCIDDEFRQEVVEWILDVVPPEFTSKPTIGKHLREQLTTSSDTRWHAAQLFNRYFVRLGSSPPSSPRSEYGDELNDGQKVTSEDERAGTVWDIALASLALSVKFHRDVLGPFFPVLAEEFLIIASHEIEYEHLEAAQRDVFSSFSYCIGSVTPGAYIQELWDALPSLRQLLSFKGACEAVKRAAWEILYDALFELSYLKFSTGLLTACAMVHGIVDTLILKARVDATTPLLNRTERWRSRRGARCDCTEMRKTAQNTVKPLVADISEVCQIKEKDWDECWKWLEVLLDGR</sequence>
<feature type="region of interest" description="Disordered" evidence="1">
    <location>
        <begin position="240"/>
        <end position="260"/>
    </location>
</feature>
<protein>
    <submittedName>
        <fullName evidence="2">Uncharacterized protein</fullName>
    </submittedName>
</protein>
<feature type="region of interest" description="Disordered" evidence="1">
    <location>
        <begin position="355"/>
        <end position="398"/>
    </location>
</feature>
<feature type="region of interest" description="Disordered" evidence="1">
    <location>
        <begin position="678"/>
        <end position="698"/>
    </location>
</feature>
<feature type="compositionally biased region" description="Polar residues" evidence="1">
    <location>
        <begin position="1"/>
        <end position="10"/>
    </location>
</feature>